<evidence type="ECO:0000259" key="1">
    <source>
        <dbReference type="Pfam" id="PF25678"/>
    </source>
</evidence>
<organism evidence="2 3">
    <name type="scientific">Acinetobacter schindleri</name>
    <dbReference type="NCBI Taxonomy" id="108981"/>
    <lineage>
        <taxon>Bacteria</taxon>
        <taxon>Pseudomonadati</taxon>
        <taxon>Pseudomonadota</taxon>
        <taxon>Gammaproteobacteria</taxon>
        <taxon>Moraxellales</taxon>
        <taxon>Moraxellaceae</taxon>
        <taxon>Acinetobacter</taxon>
    </lineage>
</organism>
<dbReference type="RefSeq" id="WP_163171295.1">
    <property type="nucleotide sequence ID" value="NZ_CP044463.1"/>
</dbReference>
<accession>A0AAE6WUA8</accession>
<proteinExistence type="predicted"/>
<dbReference type="AlphaFoldDB" id="A0AAE6WUA8"/>
<dbReference type="Pfam" id="PF25678">
    <property type="entry name" value="DUF7946"/>
    <property type="match status" value="1"/>
</dbReference>
<dbReference type="InterPro" id="IPR057706">
    <property type="entry name" value="DUF7946"/>
</dbReference>
<name>A0AAE6WUA8_9GAMM</name>
<evidence type="ECO:0000313" key="2">
    <source>
        <dbReference type="EMBL" id="QIC67175.1"/>
    </source>
</evidence>
<dbReference type="EMBL" id="CP044463">
    <property type="protein sequence ID" value="QIC67175.1"/>
    <property type="molecule type" value="Genomic_DNA"/>
</dbReference>
<sequence>MSSKPQTIKFKITYNNGVADQHHLDMYDAAISYLGFSKALNITIGAILNKKVKVKGNHNSGFQVYLETSNKGSFEQIVTVVFADPTVSTVILGATGSALWEGVKYVFGGLLGQIQPKPPKKVMERIEPIFEELNQALETPLNEAHRPIVNDEKIEIEVTSGRKPGTLKFDKKTLKEISQTASQKIEIKHGNVTKFNNISYIGRYYDVGLDKTVAFHSEALSQYEQELLTWSLHESLIDINKGKLEIKVIPIKSKTGKLIRYDFLEVKKS</sequence>
<feature type="domain" description="DUF7946" evidence="1">
    <location>
        <begin position="10"/>
        <end position="113"/>
    </location>
</feature>
<evidence type="ECO:0000313" key="3">
    <source>
        <dbReference type="Proteomes" id="UP000503505"/>
    </source>
</evidence>
<protein>
    <recommendedName>
        <fullName evidence="1">DUF7946 domain-containing protein</fullName>
    </recommendedName>
</protein>
<reference evidence="2 3" key="1">
    <citation type="submission" date="2019-09" db="EMBL/GenBank/DDBJ databases">
        <title>Non-baumannii Acinetobacter spp. carrying blaNDM-1 isolated in China.</title>
        <authorList>
            <person name="Cui C."/>
            <person name="Chen C."/>
            <person name="Sun J."/>
            <person name="Liu Y."/>
        </authorList>
    </citation>
    <scope>NUCLEOTIDE SEQUENCE [LARGE SCALE GENOMIC DNA]</scope>
    <source>
        <strain evidence="2 3">HZE23-1</strain>
    </source>
</reference>
<dbReference type="Proteomes" id="UP000503505">
    <property type="component" value="Chromosome"/>
</dbReference>
<gene>
    <name evidence="2" type="ORF">FSC10_07250</name>
</gene>